<evidence type="ECO:0000256" key="1">
    <source>
        <dbReference type="SAM" id="SignalP"/>
    </source>
</evidence>
<dbReference type="RefSeq" id="WP_169671453.1">
    <property type="nucleotide sequence ID" value="NZ_JABBHF010000003.1"/>
</dbReference>
<sequence>MIVKKIVGILMLLMTLSLTSQENLYTSFTIPVNLKEKANAVIRSDDVHILLKSSSEMYVTRKKIITVLNKKGDDDVDAYVYYDNNAKIRRLEVLVFDNFGKEIKKIKKNDFKDVSAVDGGTLYSDSRVKYLDYTPIKYPYTIKFTSEFVNNNTAFIHPFMPANGYFLSVENSTYTIEFPEDITIRTKEKNFETLDLEKEILPGKITYKVKNIQAVKPEAYSPGTANISPKVLVASKQFALEGVHTQVENWNDFGKWMYHDLIKDTYDLPTSTISMIQDLVKDEPNDVAKAKKIYQYVQDKTRYISVQVGIGGWKPFNASEVDKLGYGDCKALTNYTMSLLKAAGVKSNYTVVYAGSSQRSLEKDFAAMQGNHVILNIPQDNKEDIWLECTSQKLPFGFIGDFTDDRDVLVITPEGGKIQHTKKYKTEESIQRIKGNYKISNEGAIIANVNVASKGIQYDDKYWLETETERDLDKHYKKRWKYINTIKINSMKITNNKEAIEFIEDISFQATKYSKKLGNRMLLTLNALNRNTDIPDRYRNRKLPLKIKRGFTDVDEVEIILPQDYKVESKPHDKIIENKFGSYKAKIIVKDENTLIYKREFVVKDGEFPKEDYDAFRNFYKEVNKQDNAKIALIKK</sequence>
<dbReference type="Gene3D" id="3.10.620.30">
    <property type="match status" value="1"/>
</dbReference>
<name>A0ABX1RWY2_9FLAO</name>
<dbReference type="Gene3D" id="2.60.120.1130">
    <property type="match status" value="1"/>
</dbReference>
<dbReference type="SUPFAM" id="SSF54001">
    <property type="entry name" value="Cysteine proteinases"/>
    <property type="match status" value="1"/>
</dbReference>
<reference evidence="4 5" key="1">
    <citation type="submission" date="2020-04" db="EMBL/GenBank/DDBJ databases">
        <title>A Flavivirga sp. nov.</title>
        <authorList>
            <person name="Sun X."/>
        </authorList>
    </citation>
    <scope>NUCLEOTIDE SEQUENCE [LARGE SCALE GENOMIC DNA]</scope>
    <source>
        <strain evidence="4 5">Y03</strain>
    </source>
</reference>
<evidence type="ECO:0000313" key="4">
    <source>
        <dbReference type="EMBL" id="NMH87183.1"/>
    </source>
</evidence>
<feature type="chain" id="PRO_5047072358" evidence="1">
    <location>
        <begin position="21"/>
        <end position="636"/>
    </location>
</feature>
<keyword evidence="1" id="KW-0732">Signal</keyword>
<accession>A0ABX1RWY2</accession>
<protein>
    <submittedName>
        <fullName evidence="4">DUF3857 domain-containing transglutaminase family protein</fullName>
    </submittedName>
</protein>
<evidence type="ECO:0000313" key="5">
    <source>
        <dbReference type="Proteomes" id="UP000746690"/>
    </source>
</evidence>
<comment type="caution">
    <text evidence="4">The sequence shown here is derived from an EMBL/GenBank/DDBJ whole genome shotgun (WGS) entry which is preliminary data.</text>
</comment>
<evidence type="ECO:0000259" key="2">
    <source>
        <dbReference type="Pfam" id="PF01841"/>
    </source>
</evidence>
<dbReference type="Pfam" id="PF01841">
    <property type="entry name" value="Transglut_core"/>
    <property type="match status" value="1"/>
</dbReference>
<dbReference type="Proteomes" id="UP000746690">
    <property type="component" value="Unassembled WGS sequence"/>
</dbReference>
<proteinExistence type="predicted"/>
<dbReference type="Gene3D" id="2.60.40.3140">
    <property type="match status" value="1"/>
</dbReference>
<dbReference type="InterPro" id="IPR038765">
    <property type="entry name" value="Papain-like_cys_pep_sf"/>
</dbReference>
<keyword evidence="5" id="KW-1185">Reference proteome</keyword>
<evidence type="ECO:0000259" key="3">
    <source>
        <dbReference type="Pfam" id="PF12969"/>
    </source>
</evidence>
<dbReference type="EMBL" id="JABBHF010000003">
    <property type="protein sequence ID" value="NMH87183.1"/>
    <property type="molecule type" value="Genomic_DNA"/>
</dbReference>
<dbReference type="Pfam" id="PF12969">
    <property type="entry name" value="DUF3857"/>
    <property type="match status" value="1"/>
</dbReference>
<feature type="domain" description="Transglutaminase-like" evidence="2">
    <location>
        <begin position="276"/>
        <end position="373"/>
    </location>
</feature>
<dbReference type="InterPro" id="IPR024618">
    <property type="entry name" value="DUF3857"/>
</dbReference>
<organism evidence="4 5">
    <name type="scientific">Flavivirga algicola</name>
    <dbReference type="NCBI Taxonomy" id="2729136"/>
    <lineage>
        <taxon>Bacteria</taxon>
        <taxon>Pseudomonadati</taxon>
        <taxon>Bacteroidota</taxon>
        <taxon>Flavobacteriia</taxon>
        <taxon>Flavobacteriales</taxon>
        <taxon>Flavobacteriaceae</taxon>
        <taxon>Flavivirga</taxon>
    </lineage>
</organism>
<feature type="signal peptide" evidence="1">
    <location>
        <begin position="1"/>
        <end position="20"/>
    </location>
</feature>
<feature type="domain" description="DUF3857" evidence="3">
    <location>
        <begin position="56"/>
        <end position="214"/>
    </location>
</feature>
<dbReference type="InterPro" id="IPR002931">
    <property type="entry name" value="Transglutaminase-like"/>
</dbReference>
<gene>
    <name evidence="4" type="ORF">HHX25_06675</name>
</gene>